<evidence type="ECO:0000256" key="11">
    <source>
        <dbReference type="ARBA" id="ARBA00052699"/>
    </source>
</evidence>
<dbReference type="InterPro" id="IPR000277">
    <property type="entry name" value="Cys/Met-Metab_PyrdxlP-dep_enz"/>
</dbReference>
<dbReference type="Gene3D" id="3.90.1150.10">
    <property type="entry name" value="Aspartate Aminotransferase, domain 1"/>
    <property type="match status" value="1"/>
</dbReference>
<evidence type="ECO:0000256" key="9">
    <source>
        <dbReference type="ARBA" id="ARBA00047199"/>
    </source>
</evidence>
<evidence type="ECO:0000256" key="6">
    <source>
        <dbReference type="ARBA" id="ARBA00023167"/>
    </source>
</evidence>
<sequence length="415" mass="45323">MTRFNTQLVHGLPVNDNNTGAVNPPIYNSSTYAFESVSAMPRWDYARSGNPTRDFLERQIAQLEHGTRGFAFASGLAAIHAVLSIFKPGDRIVVGRNIYGGTYSLFNEYFAERGIEFESVDTADYEALDAAISGRNAGADGDGRCRRPAAAVYFETLTNPLLQVNNVNRISAIAHRYGAISIVDNTFVTPYLQQPLDLGADVVIHSATKYLAGHSEVNAGLVVVLDEEIGRKIYFAQNRFGGVLAPAECNDVRRGIQTLALRMDRQQSNAESVAAYLLAHPLVRTVHYPGLHGDRNRLLSENGLRGFGGVLSFEVVPGADPAIVLDNLHVFRLAVSLGAVESLAELPCRMTHFELPREERLKVGITDELIRLSIGIEDATDLIEDLGQAFDKAYDALEREGSALVDFSRLTTVAA</sequence>
<dbReference type="RefSeq" id="WP_152234812.1">
    <property type="nucleotide sequence ID" value="NZ_JBHSKZ010000060.1"/>
</dbReference>
<evidence type="ECO:0000256" key="10">
    <source>
        <dbReference type="ARBA" id="ARBA00048780"/>
    </source>
</evidence>
<dbReference type="InterPro" id="IPR054542">
    <property type="entry name" value="Cys_met_metab_PP"/>
</dbReference>
<comment type="caution">
    <text evidence="14">The sequence shown here is derived from an EMBL/GenBank/DDBJ whole genome shotgun (WGS) entry which is preliminary data.</text>
</comment>
<evidence type="ECO:0000256" key="1">
    <source>
        <dbReference type="ARBA" id="ARBA00001933"/>
    </source>
</evidence>
<evidence type="ECO:0000256" key="5">
    <source>
        <dbReference type="ARBA" id="ARBA00022898"/>
    </source>
</evidence>
<dbReference type="Pfam" id="PF01053">
    <property type="entry name" value="Cys_Met_Meta_PP"/>
    <property type="match status" value="1"/>
</dbReference>
<evidence type="ECO:0000256" key="13">
    <source>
        <dbReference type="RuleBase" id="RU362118"/>
    </source>
</evidence>
<dbReference type="EC" id="4.4.1.2" evidence="8"/>
<reference evidence="14 15" key="1">
    <citation type="submission" date="2019-09" db="EMBL/GenBank/DDBJ databases">
        <title>Characterization of the phylogenetic diversity of two novel species belonging to the genus Bifidobacterium: Bifidobacterium cebidarum sp. nov. and Bifidobacterium leontopitheci sp. nov.</title>
        <authorList>
            <person name="Lugli G.A."/>
            <person name="Duranti S."/>
            <person name="Milani C."/>
            <person name="Turroni F."/>
            <person name="Ventura M."/>
        </authorList>
    </citation>
    <scope>NUCLEOTIDE SEQUENCE [LARGE SCALE GENOMIC DNA]</scope>
    <source>
        <strain evidence="14 15">LMG 31471</strain>
    </source>
</reference>
<dbReference type="GO" id="GO:0009086">
    <property type="term" value="P:methionine biosynthetic process"/>
    <property type="evidence" value="ECO:0007669"/>
    <property type="project" value="UniProtKB-KW"/>
</dbReference>
<accession>A0A6I1GK42</accession>
<dbReference type="GO" id="GO:0005737">
    <property type="term" value="C:cytoplasm"/>
    <property type="evidence" value="ECO:0007669"/>
    <property type="project" value="TreeGrafter"/>
</dbReference>
<dbReference type="GO" id="GO:0047982">
    <property type="term" value="F:homocysteine desulfhydrase activity"/>
    <property type="evidence" value="ECO:0007669"/>
    <property type="project" value="UniProtKB-EC"/>
</dbReference>
<dbReference type="InterPro" id="IPR015422">
    <property type="entry name" value="PyrdxlP-dep_Trfase_small"/>
</dbReference>
<protein>
    <recommendedName>
        <fullName evidence="9">Homocysteine desulfhydrase</fullName>
        <ecNumber evidence="3">4.4.1.13</ecNumber>
        <ecNumber evidence="8">4.4.1.2</ecNumber>
    </recommendedName>
</protein>
<evidence type="ECO:0000313" key="14">
    <source>
        <dbReference type="EMBL" id="KAB7790006.1"/>
    </source>
</evidence>
<keyword evidence="5 12" id="KW-0663">Pyridoxal phosphate</keyword>
<comment type="catalytic activity">
    <reaction evidence="10">
        <text>L-homocysteine + H2O = 2-oxobutanoate + hydrogen sulfide + NH4(+) + H(+)</text>
        <dbReference type="Rhea" id="RHEA:14501"/>
        <dbReference type="ChEBI" id="CHEBI:15377"/>
        <dbReference type="ChEBI" id="CHEBI:15378"/>
        <dbReference type="ChEBI" id="CHEBI:16763"/>
        <dbReference type="ChEBI" id="CHEBI:28938"/>
        <dbReference type="ChEBI" id="CHEBI:29919"/>
        <dbReference type="ChEBI" id="CHEBI:58199"/>
        <dbReference type="EC" id="4.4.1.2"/>
    </reaction>
    <physiologicalReaction direction="left-to-right" evidence="10">
        <dbReference type="Rhea" id="RHEA:14502"/>
    </physiologicalReaction>
</comment>
<evidence type="ECO:0000256" key="3">
    <source>
        <dbReference type="ARBA" id="ARBA00012224"/>
    </source>
</evidence>
<evidence type="ECO:0000256" key="8">
    <source>
        <dbReference type="ARBA" id="ARBA00047175"/>
    </source>
</evidence>
<dbReference type="FunFam" id="3.40.640.10:FF:000046">
    <property type="entry name" value="Cystathionine gamma-lyase"/>
    <property type="match status" value="1"/>
</dbReference>
<keyword evidence="7 14" id="KW-0456">Lyase</keyword>
<dbReference type="AlphaFoldDB" id="A0A6I1GK42"/>
<evidence type="ECO:0000256" key="4">
    <source>
        <dbReference type="ARBA" id="ARBA00022605"/>
    </source>
</evidence>
<feature type="modified residue" description="N6-(pyridoxal phosphate)lysine" evidence="12">
    <location>
        <position position="209"/>
    </location>
</feature>
<dbReference type="PANTHER" id="PTHR11808:SF50">
    <property type="entry name" value="CYSTATHIONINE BETA-LYASE"/>
    <property type="match status" value="1"/>
</dbReference>
<dbReference type="EC" id="4.4.1.13" evidence="3"/>
<dbReference type="PIRSF" id="PIRSF001434">
    <property type="entry name" value="CGS"/>
    <property type="match status" value="1"/>
</dbReference>
<dbReference type="GO" id="GO:0047804">
    <property type="term" value="F:cysteine-S-conjugate beta-lyase activity"/>
    <property type="evidence" value="ECO:0007669"/>
    <property type="project" value="UniProtKB-EC"/>
</dbReference>
<dbReference type="Gene3D" id="3.40.640.10">
    <property type="entry name" value="Type I PLP-dependent aspartate aminotransferase-like (Major domain)"/>
    <property type="match status" value="1"/>
</dbReference>
<evidence type="ECO:0000256" key="12">
    <source>
        <dbReference type="PIRSR" id="PIRSR001434-2"/>
    </source>
</evidence>
<evidence type="ECO:0000256" key="2">
    <source>
        <dbReference type="ARBA" id="ARBA00009077"/>
    </source>
</evidence>
<dbReference type="InterPro" id="IPR015421">
    <property type="entry name" value="PyrdxlP-dep_Trfase_major"/>
</dbReference>
<dbReference type="Proteomes" id="UP000441772">
    <property type="component" value="Unassembled WGS sequence"/>
</dbReference>
<name>A0A6I1GK42_9BIFI</name>
<evidence type="ECO:0000256" key="7">
    <source>
        <dbReference type="ARBA" id="ARBA00023239"/>
    </source>
</evidence>
<gene>
    <name evidence="14" type="ORF">F7D09_1491</name>
</gene>
<keyword evidence="6" id="KW-0486">Methionine biosynthesis</keyword>
<organism evidence="14 15">
    <name type="scientific">Bifidobacterium leontopitheci</name>
    <dbReference type="NCBI Taxonomy" id="2650774"/>
    <lineage>
        <taxon>Bacteria</taxon>
        <taxon>Bacillati</taxon>
        <taxon>Actinomycetota</taxon>
        <taxon>Actinomycetes</taxon>
        <taxon>Bifidobacteriales</taxon>
        <taxon>Bifidobacteriaceae</taxon>
        <taxon>Bifidobacterium</taxon>
    </lineage>
</organism>
<dbReference type="PANTHER" id="PTHR11808">
    <property type="entry name" value="TRANS-SULFURATION ENZYME FAMILY MEMBER"/>
    <property type="match status" value="1"/>
</dbReference>
<comment type="catalytic activity">
    <reaction evidence="11">
        <text>L-methionine + H2O = methanethiol + 2-oxobutanoate + NH4(+)</text>
        <dbReference type="Rhea" id="RHEA:23800"/>
        <dbReference type="ChEBI" id="CHEBI:15377"/>
        <dbReference type="ChEBI" id="CHEBI:16007"/>
        <dbReference type="ChEBI" id="CHEBI:16763"/>
        <dbReference type="ChEBI" id="CHEBI:28938"/>
        <dbReference type="ChEBI" id="CHEBI:57844"/>
        <dbReference type="EC" id="4.4.1.11"/>
    </reaction>
    <physiologicalReaction direction="left-to-right" evidence="11">
        <dbReference type="Rhea" id="RHEA:23801"/>
    </physiologicalReaction>
</comment>
<keyword evidence="4" id="KW-0028">Amino-acid biosynthesis</keyword>
<dbReference type="EMBL" id="WBVT01000024">
    <property type="protein sequence ID" value="KAB7790006.1"/>
    <property type="molecule type" value="Genomic_DNA"/>
</dbReference>
<comment type="similarity">
    <text evidence="2 13">Belongs to the trans-sulfuration enzymes family.</text>
</comment>
<dbReference type="CDD" id="cd00614">
    <property type="entry name" value="CGS_like"/>
    <property type="match status" value="1"/>
</dbReference>
<evidence type="ECO:0000313" key="15">
    <source>
        <dbReference type="Proteomes" id="UP000441772"/>
    </source>
</evidence>
<comment type="cofactor">
    <cofactor evidence="1 13">
        <name>pyridoxal 5'-phosphate</name>
        <dbReference type="ChEBI" id="CHEBI:597326"/>
    </cofactor>
</comment>
<dbReference type="PROSITE" id="PS00868">
    <property type="entry name" value="CYS_MET_METAB_PP"/>
    <property type="match status" value="1"/>
</dbReference>
<keyword evidence="15" id="KW-1185">Reference proteome</keyword>
<dbReference type="GO" id="GO:0019346">
    <property type="term" value="P:transsulfuration"/>
    <property type="evidence" value="ECO:0007669"/>
    <property type="project" value="InterPro"/>
</dbReference>
<dbReference type="InterPro" id="IPR015424">
    <property type="entry name" value="PyrdxlP-dep_Trfase"/>
</dbReference>
<proteinExistence type="inferred from homology"/>
<dbReference type="SUPFAM" id="SSF53383">
    <property type="entry name" value="PLP-dependent transferases"/>
    <property type="match status" value="1"/>
</dbReference>
<dbReference type="GO" id="GO:0030170">
    <property type="term" value="F:pyridoxal phosphate binding"/>
    <property type="evidence" value="ECO:0007669"/>
    <property type="project" value="InterPro"/>
</dbReference>
<dbReference type="GO" id="GO:0018826">
    <property type="term" value="F:methionine gamma-lyase activity"/>
    <property type="evidence" value="ECO:0007669"/>
    <property type="project" value="UniProtKB-EC"/>
</dbReference>